<keyword evidence="3" id="KW-1185">Reference proteome</keyword>
<feature type="compositionally biased region" description="Basic and acidic residues" evidence="1">
    <location>
        <begin position="20"/>
        <end position="32"/>
    </location>
</feature>
<feature type="region of interest" description="Disordered" evidence="1">
    <location>
        <begin position="19"/>
        <end position="54"/>
    </location>
</feature>
<gene>
    <name evidence="2" type="ORF">C0Q70_03832</name>
</gene>
<protein>
    <submittedName>
        <fullName evidence="2">Uncharacterized protein</fullName>
    </submittedName>
</protein>
<organism evidence="2 3">
    <name type="scientific">Pomacea canaliculata</name>
    <name type="common">Golden apple snail</name>
    <dbReference type="NCBI Taxonomy" id="400727"/>
    <lineage>
        <taxon>Eukaryota</taxon>
        <taxon>Metazoa</taxon>
        <taxon>Spiralia</taxon>
        <taxon>Lophotrochozoa</taxon>
        <taxon>Mollusca</taxon>
        <taxon>Gastropoda</taxon>
        <taxon>Caenogastropoda</taxon>
        <taxon>Architaenioglossa</taxon>
        <taxon>Ampullarioidea</taxon>
        <taxon>Ampullariidae</taxon>
        <taxon>Pomacea</taxon>
    </lineage>
</organism>
<dbReference type="EMBL" id="PZQS01000002">
    <property type="protein sequence ID" value="PVD36842.1"/>
    <property type="molecule type" value="Genomic_DNA"/>
</dbReference>
<sequence>MCRRRASCGERARLKPVWSEARRNDSADRTMDTQDFLPLGSGMGPRKRPRGGGNVLGARRMCTGAQTYFVLVTGLSRLASNVDV</sequence>
<reference evidence="2 3" key="1">
    <citation type="submission" date="2018-04" db="EMBL/GenBank/DDBJ databases">
        <title>The genome of golden apple snail Pomacea canaliculata provides insight into stress tolerance and invasive adaptation.</title>
        <authorList>
            <person name="Liu C."/>
            <person name="Liu B."/>
            <person name="Ren Y."/>
            <person name="Zhang Y."/>
            <person name="Wang H."/>
            <person name="Li S."/>
            <person name="Jiang F."/>
            <person name="Yin L."/>
            <person name="Zhang G."/>
            <person name="Qian W."/>
            <person name="Fan W."/>
        </authorList>
    </citation>
    <scope>NUCLEOTIDE SEQUENCE [LARGE SCALE GENOMIC DNA]</scope>
    <source>
        <strain evidence="2">SZHN2017</strain>
        <tissue evidence="2">Muscle</tissue>
    </source>
</reference>
<dbReference type="AlphaFoldDB" id="A0A2T7PTU3"/>
<comment type="caution">
    <text evidence="2">The sequence shown here is derived from an EMBL/GenBank/DDBJ whole genome shotgun (WGS) entry which is preliminary data.</text>
</comment>
<evidence type="ECO:0000313" key="3">
    <source>
        <dbReference type="Proteomes" id="UP000245119"/>
    </source>
</evidence>
<proteinExistence type="predicted"/>
<evidence type="ECO:0000256" key="1">
    <source>
        <dbReference type="SAM" id="MobiDB-lite"/>
    </source>
</evidence>
<dbReference type="Proteomes" id="UP000245119">
    <property type="component" value="Linkage Group LG2"/>
</dbReference>
<name>A0A2T7PTU3_POMCA</name>
<evidence type="ECO:0000313" key="2">
    <source>
        <dbReference type="EMBL" id="PVD36842.1"/>
    </source>
</evidence>
<accession>A0A2T7PTU3</accession>